<evidence type="ECO:0000313" key="2">
    <source>
        <dbReference type="EMBL" id="GLQ30049.1"/>
    </source>
</evidence>
<dbReference type="Pfam" id="PF14086">
    <property type="entry name" value="DUF4266"/>
    <property type="match status" value="1"/>
</dbReference>
<organism evidence="2 3">
    <name type="scientific">Litoribrevibacter albus</name>
    <dbReference type="NCBI Taxonomy" id="1473156"/>
    <lineage>
        <taxon>Bacteria</taxon>
        <taxon>Pseudomonadati</taxon>
        <taxon>Pseudomonadota</taxon>
        <taxon>Gammaproteobacteria</taxon>
        <taxon>Oceanospirillales</taxon>
        <taxon>Oceanospirillaceae</taxon>
        <taxon>Litoribrevibacter</taxon>
    </lineage>
</organism>
<comment type="caution">
    <text evidence="2">The sequence shown here is derived from an EMBL/GenBank/DDBJ whole genome shotgun (WGS) entry which is preliminary data.</text>
</comment>
<dbReference type="Proteomes" id="UP001161389">
    <property type="component" value="Unassembled WGS sequence"/>
</dbReference>
<proteinExistence type="predicted"/>
<reference evidence="2" key="2">
    <citation type="submission" date="2023-01" db="EMBL/GenBank/DDBJ databases">
        <title>Draft genome sequence of Litoribrevibacter albus strain NBRC 110071.</title>
        <authorList>
            <person name="Sun Q."/>
            <person name="Mori K."/>
        </authorList>
    </citation>
    <scope>NUCLEOTIDE SEQUENCE</scope>
    <source>
        <strain evidence="2">NBRC 110071</strain>
    </source>
</reference>
<name>A0AA37S859_9GAMM</name>
<sequence>MTKLPEFQPWVAPYERGLLSREEMVRERHTYPAQFREHVYSVRGASQGATGSQGGGCGCN</sequence>
<protein>
    <recommendedName>
        <fullName evidence="1">DUF4266 domain-containing protein</fullName>
    </recommendedName>
</protein>
<dbReference type="InterPro" id="IPR025362">
    <property type="entry name" value="DUF4266"/>
</dbReference>
<dbReference type="RefSeq" id="WP_284378441.1">
    <property type="nucleotide sequence ID" value="NZ_BSNM01000003.1"/>
</dbReference>
<dbReference type="AlphaFoldDB" id="A0AA37S859"/>
<evidence type="ECO:0000313" key="3">
    <source>
        <dbReference type="Proteomes" id="UP001161389"/>
    </source>
</evidence>
<dbReference type="EMBL" id="BSNM01000003">
    <property type="protein sequence ID" value="GLQ30049.1"/>
    <property type="molecule type" value="Genomic_DNA"/>
</dbReference>
<keyword evidence="3" id="KW-1185">Reference proteome</keyword>
<reference evidence="2" key="1">
    <citation type="journal article" date="2014" name="Int. J. Syst. Evol. Microbiol.">
        <title>Complete genome sequence of Corynebacterium casei LMG S-19264T (=DSM 44701T), isolated from a smear-ripened cheese.</title>
        <authorList>
            <consortium name="US DOE Joint Genome Institute (JGI-PGF)"/>
            <person name="Walter F."/>
            <person name="Albersmeier A."/>
            <person name="Kalinowski J."/>
            <person name="Ruckert C."/>
        </authorList>
    </citation>
    <scope>NUCLEOTIDE SEQUENCE</scope>
    <source>
        <strain evidence="2">NBRC 110071</strain>
    </source>
</reference>
<gene>
    <name evidence="2" type="ORF">GCM10007876_05270</name>
</gene>
<accession>A0AA37S859</accession>
<feature type="domain" description="DUF4266" evidence="1">
    <location>
        <begin position="11"/>
        <end position="60"/>
    </location>
</feature>
<evidence type="ECO:0000259" key="1">
    <source>
        <dbReference type="Pfam" id="PF14086"/>
    </source>
</evidence>